<evidence type="ECO:0000256" key="7">
    <source>
        <dbReference type="RuleBase" id="RU000492"/>
    </source>
</evidence>
<dbReference type="GO" id="GO:0005524">
    <property type="term" value="F:ATP binding"/>
    <property type="evidence" value="ECO:0007669"/>
    <property type="project" value="UniProtKB-UniRule"/>
</dbReference>
<dbReference type="InterPro" id="IPR000629">
    <property type="entry name" value="RNA-helicase_DEAD-box_CS"/>
</dbReference>
<feature type="compositionally biased region" description="Basic residues" evidence="9">
    <location>
        <begin position="19"/>
        <end position="48"/>
    </location>
</feature>
<evidence type="ECO:0000313" key="13">
    <source>
        <dbReference type="Proteomes" id="UP000694844"/>
    </source>
</evidence>
<evidence type="ECO:0000256" key="5">
    <source>
        <dbReference type="ARBA" id="ARBA00022884"/>
    </source>
</evidence>
<evidence type="ECO:0000256" key="8">
    <source>
        <dbReference type="RuleBase" id="RU365068"/>
    </source>
</evidence>
<dbReference type="InterPro" id="IPR025313">
    <property type="entry name" value="SPB4-like_CTE"/>
</dbReference>
<dbReference type="InterPro" id="IPR014001">
    <property type="entry name" value="Helicase_ATP-bd"/>
</dbReference>
<dbReference type="PROSITE" id="PS51195">
    <property type="entry name" value="Q_MOTIF"/>
    <property type="match status" value="1"/>
</dbReference>
<evidence type="ECO:0000256" key="4">
    <source>
        <dbReference type="ARBA" id="ARBA00022840"/>
    </source>
</evidence>
<dbReference type="InterPro" id="IPR001650">
    <property type="entry name" value="Helicase_C-like"/>
</dbReference>
<evidence type="ECO:0000256" key="3">
    <source>
        <dbReference type="ARBA" id="ARBA00022806"/>
    </source>
</evidence>
<keyword evidence="13" id="KW-1185">Reference proteome</keyword>
<dbReference type="Pfam" id="PF00271">
    <property type="entry name" value="Helicase_C"/>
    <property type="match status" value="1"/>
</dbReference>
<dbReference type="Pfam" id="PF13959">
    <property type="entry name" value="CTE_SPB4"/>
    <property type="match status" value="1"/>
</dbReference>
<dbReference type="InterPro" id="IPR014014">
    <property type="entry name" value="RNA_helicase_DEAD_Q_motif"/>
</dbReference>
<reference evidence="14" key="1">
    <citation type="submission" date="2025-08" db="UniProtKB">
        <authorList>
            <consortium name="RefSeq"/>
        </authorList>
    </citation>
    <scope>IDENTIFICATION</scope>
    <source>
        <tissue evidence="14">Whole sample</tissue>
    </source>
</reference>
<dbReference type="PROSITE" id="PS51192">
    <property type="entry name" value="HELICASE_ATP_BIND_1"/>
    <property type="match status" value="1"/>
</dbReference>
<organism evidence="13 14">
    <name type="scientific">Crassostrea virginica</name>
    <name type="common">Eastern oyster</name>
    <dbReference type="NCBI Taxonomy" id="6565"/>
    <lineage>
        <taxon>Eukaryota</taxon>
        <taxon>Metazoa</taxon>
        <taxon>Spiralia</taxon>
        <taxon>Lophotrochozoa</taxon>
        <taxon>Mollusca</taxon>
        <taxon>Bivalvia</taxon>
        <taxon>Autobranchia</taxon>
        <taxon>Pteriomorphia</taxon>
        <taxon>Ostreida</taxon>
        <taxon>Ostreoidea</taxon>
        <taxon>Ostreidae</taxon>
        <taxon>Crassostrea</taxon>
    </lineage>
</organism>
<feature type="domain" description="DEAD-box RNA helicase Q" evidence="12">
    <location>
        <begin position="140"/>
        <end position="169"/>
    </location>
</feature>
<keyword evidence="4 7" id="KW-0067">ATP-binding</keyword>
<gene>
    <name evidence="14" type="primary">LOC111126417</name>
</gene>
<dbReference type="SMART" id="SM00487">
    <property type="entry name" value="DEXDc"/>
    <property type="match status" value="1"/>
</dbReference>
<comment type="catalytic activity">
    <reaction evidence="8">
        <text>ATP + H2O = ADP + phosphate + H(+)</text>
        <dbReference type="Rhea" id="RHEA:13065"/>
        <dbReference type="ChEBI" id="CHEBI:15377"/>
        <dbReference type="ChEBI" id="CHEBI:15378"/>
        <dbReference type="ChEBI" id="CHEBI:30616"/>
        <dbReference type="ChEBI" id="CHEBI:43474"/>
        <dbReference type="ChEBI" id="CHEBI:456216"/>
        <dbReference type="EC" id="3.6.4.13"/>
    </reaction>
</comment>
<keyword evidence="5 8" id="KW-0694">RNA-binding</keyword>
<dbReference type="PANTHER" id="PTHR24031">
    <property type="entry name" value="RNA HELICASE"/>
    <property type="match status" value="1"/>
</dbReference>
<comment type="domain">
    <text evidence="8">The Q motif is unique to and characteristic of the DEAD box family of RNA helicases and controls ATP binding and hydrolysis.</text>
</comment>
<accession>A0A8B8DGS9</accession>
<feature type="region of interest" description="Disordered" evidence="9">
    <location>
        <begin position="651"/>
        <end position="710"/>
    </location>
</feature>
<dbReference type="EC" id="3.6.4.13" evidence="8"/>
<dbReference type="PROSITE" id="PS00039">
    <property type="entry name" value="DEAD_ATP_HELICASE"/>
    <property type="match status" value="1"/>
</dbReference>
<dbReference type="InterPro" id="IPR027417">
    <property type="entry name" value="P-loop_NTPase"/>
</dbReference>
<dbReference type="GO" id="GO:0003723">
    <property type="term" value="F:RNA binding"/>
    <property type="evidence" value="ECO:0007669"/>
    <property type="project" value="UniProtKB-UniRule"/>
</dbReference>
<keyword evidence="2 7" id="KW-0378">Hydrolase</keyword>
<feature type="compositionally biased region" description="Basic and acidic residues" evidence="9">
    <location>
        <begin position="671"/>
        <end position="683"/>
    </location>
</feature>
<dbReference type="CDD" id="cd17949">
    <property type="entry name" value="DEADc_DDX31"/>
    <property type="match status" value="1"/>
</dbReference>
<dbReference type="Proteomes" id="UP000694844">
    <property type="component" value="Chromosome 3"/>
</dbReference>
<dbReference type="RefSeq" id="XP_022326759.1">
    <property type="nucleotide sequence ID" value="XM_022471051.1"/>
</dbReference>
<evidence type="ECO:0000313" key="14">
    <source>
        <dbReference type="RefSeq" id="XP_022326759.1"/>
    </source>
</evidence>
<dbReference type="OrthoDB" id="422663at2759"/>
<dbReference type="GO" id="GO:0003724">
    <property type="term" value="F:RNA helicase activity"/>
    <property type="evidence" value="ECO:0007669"/>
    <property type="project" value="UniProtKB-EC"/>
</dbReference>
<evidence type="ECO:0000259" key="10">
    <source>
        <dbReference type="PROSITE" id="PS51192"/>
    </source>
</evidence>
<dbReference type="SMART" id="SM01178">
    <property type="entry name" value="DUF4217"/>
    <property type="match status" value="1"/>
</dbReference>
<evidence type="ECO:0000256" key="6">
    <source>
        <dbReference type="PROSITE-ProRule" id="PRU00552"/>
    </source>
</evidence>
<dbReference type="GeneID" id="111126417"/>
<evidence type="ECO:0000256" key="1">
    <source>
        <dbReference type="ARBA" id="ARBA00022741"/>
    </source>
</evidence>
<dbReference type="GO" id="GO:0016787">
    <property type="term" value="F:hydrolase activity"/>
    <property type="evidence" value="ECO:0007669"/>
    <property type="project" value="UniProtKB-KW"/>
</dbReference>
<keyword evidence="3 7" id="KW-0347">Helicase</keyword>
<protein>
    <recommendedName>
        <fullName evidence="8">ATP-dependent RNA helicase</fullName>
        <ecNumber evidence="8">3.6.4.13</ecNumber>
    </recommendedName>
</protein>
<evidence type="ECO:0000259" key="11">
    <source>
        <dbReference type="PROSITE" id="PS51194"/>
    </source>
</evidence>
<keyword evidence="1 7" id="KW-0547">Nucleotide-binding</keyword>
<dbReference type="KEGG" id="cvn:111126417"/>
<feature type="compositionally biased region" description="Polar residues" evidence="9">
    <location>
        <begin position="684"/>
        <end position="700"/>
    </location>
</feature>
<sequence>MSNEDSLQLNFFVGDEKHTKRKHSYSNKRGTRIKQRKLEKRASKNNKHTTKDQETQHKHRTETSTELLNKAGETERHRNSDLNPPSLKRKQSEDSTAIPVKKERLENKVFISSLFRFNPEIPSVKRSAVPSKTEEVFSSKFFKDLDLHPFMITNLEERLQITQMTNVQQRAIPPILNGQDVMVKSQTGSGKTLTFAVPVVQHLQSITPKITRMDGVHALVIVPTRELVLQCFETFRKLVNPFQWVVPGCLMGGEKRKSEKARLRKGMNILVCTPGRLLDHIKNTNSLSLSKVKWLVLDEADRMLDLGYEKDVGEIVNALDSDTHRQTILLSATLTEGVERLAGISLTDPLRIDISNMEEENPSVEVVSSTVQEKNENFVVPGKLKQSFVITPCKLRLVTLTAFLLLKMKMVKNPGKMVVFLSTQDSVEFHYKLMNHFFGGEEADDNPNFAEEGDLDFFKLHGEMPQKERTKVFQEFSSAKTGVLFCTDVASRGLDLPDVRWIVQYTTPGAVQDYIHRVGRTARVGKQGHALLFIMPAEVEYLKSLTSHGICIEEIKMADILKTLIIAVQDMVTDLDRKKTPPKTYEESATYMQLCFENYVVEDNKMSDIARKAFQSFIRAYATYPSNLKTIFHVKNLHLGHLAKSFGLREAPGSINDKRGKPQNHGRKNKLKQERFGSKRSDPRISQFSSLAVSEFSSGLSHGRLPKKKH</sequence>
<dbReference type="AlphaFoldDB" id="A0A8B8DGS9"/>
<feature type="domain" description="Helicase C-terminal" evidence="11">
    <location>
        <begin position="405"/>
        <end position="572"/>
    </location>
</feature>
<comment type="similarity">
    <text evidence="7">Belongs to the DEAD box helicase family.</text>
</comment>
<comment type="function">
    <text evidence="8">RNA helicase.</text>
</comment>
<dbReference type="PROSITE" id="PS51194">
    <property type="entry name" value="HELICASE_CTER"/>
    <property type="match status" value="1"/>
</dbReference>
<feature type="domain" description="Helicase ATP-binding" evidence="10">
    <location>
        <begin position="172"/>
        <end position="352"/>
    </location>
</feature>
<evidence type="ECO:0000259" key="12">
    <source>
        <dbReference type="PROSITE" id="PS51195"/>
    </source>
</evidence>
<name>A0A8B8DGS9_CRAVI</name>
<dbReference type="Pfam" id="PF00270">
    <property type="entry name" value="DEAD"/>
    <property type="match status" value="1"/>
</dbReference>
<dbReference type="SUPFAM" id="SSF52540">
    <property type="entry name" value="P-loop containing nucleoside triphosphate hydrolases"/>
    <property type="match status" value="1"/>
</dbReference>
<feature type="short sequence motif" description="Q motif" evidence="6">
    <location>
        <begin position="140"/>
        <end position="169"/>
    </location>
</feature>
<feature type="region of interest" description="Disordered" evidence="9">
    <location>
        <begin position="1"/>
        <end position="100"/>
    </location>
</feature>
<dbReference type="Gene3D" id="3.40.50.300">
    <property type="entry name" value="P-loop containing nucleotide triphosphate hydrolases"/>
    <property type="match status" value="2"/>
</dbReference>
<dbReference type="InterPro" id="IPR011545">
    <property type="entry name" value="DEAD/DEAH_box_helicase_dom"/>
</dbReference>
<dbReference type="SMART" id="SM00490">
    <property type="entry name" value="HELICc"/>
    <property type="match status" value="1"/>
</dbReference>
<proteinExistence type="inferred from homology"/>
<evidence type="ECO:0000256" key="9">
    <source>
        <dbReference type="SAM" id="MobiDB-lite"/>
    </source>
</evidence>
<feature type="compositionally biased region" description="Basic residues" evidence="9">
    <location>
        <begin position="661"/>
        <end position="670"/>
    </location>
</feature>
<dbReference type="CDD" id="cd18787">
    <property type="entry name" value="SF2_C_DEAD"/>
    <property type="match status" value="1"/>
</dbReference>
<evidence type="ECO:0000256" key="2">
    <source>
        <dbReference type="ARBA" id="ARBA00022801"/>
    </source>
</evidence>